<protein>
    <submittedName>
        <fullName evidence="1">Uncharacterized protein</fullName>
    </submittedName>
</protein>
<keyword evidence="2" id="KW-1185">Reference proteome</keyword>
<accession>A0AC60PU47</accession>
<sequence length="495" mass="53334">MARSTTAAPDAKHPQDDEADVCLGNLGAENEQIVTNVLSYFKEEATRSRLLCPLKRVCRRTAQATGLSKSAVVGALGDRGPSLTPELESDDAAGLHRLAGDAAGLCALRRQILFHCANYGKPPSLRVVCDMIREQCNASCTRSAAVALLDRLGFRLRRLPGSNARLLLEDSQQAAARVGFLRKLREFRTEGREVVYLASRQLPQRGAGGGLLLVHAGHLAQLLPLRDMLRAHGPPGAAVSQEDLRCWLVRKLSPFLPKESAVVAFQVPFYRVLAEGGGGFWLDKVLEEQGHAVLRPPPQLLDLNPMENVWCTLHEQLGDVGGGAGALSLLAELAGSASLHLALMRTWTQSLADVQEAEDALLECSLEVDSKLETLLLTEKVPGTESDDASDMDTDCDEPEAPPANRDVPATASPPADPTDEQPPQEGATVPSDEPAADPQRTAEATSPSVEVPPPNDTLARLEDFAWIHSHVDPSVWSDVTQLVSEVREFPGLTQ</sequence>
<evidence type="ECO:0000313" key="2">
    <source>
        <dbReference type="Proteomes" id="UP000805193"/>
    </source>
</evidence>
<comment type="caution">
    <text evidence="1">The sequence shown here is derived from an EMBL/GenBank/DDBJ whole genome shotgun (WGS) entry which is preliminary data.</text>
</comment>
<name>A0AC60PU47_IXOPE</name>
<proteinExistence type="predicted"/>
<dbReference type="Proteomes" id="UP000805193">
    <property type="component" value="Unassembled WGS sequence"/>
</dbReference>
<dbReference type="EMBL" id="JABSTQ010009971">
    <property type="protein sequence ID" value="KAG0424474.1"/>
    <property type="molecule type" value="Genomic_DNA"/>
</dbReference>
<organism evidence="1 2">
    <name type="scientific">Ixodes persulcatus</name>
    <name type="common">Taiga tick</name>
    <dbReference type="NCBI Taxonomy" id="34615"/>
    <lineage>
        <taxon>Eukaryota</taxon>
        <taxon>Metazoa</taxon>
        <taxon>Ecdysozoa</taxon>
        <taxon>Arthropoda</taxon>
        <taxon>Chelicerata</taxon>
        <taxon>Arachnida</taxon>
        <taxon>Acari</taxon>
        <taxon>Parasitiformes</taxon>
        <taxon>Ixodida</taxon>
        <taxon>Ixodoidea</taxon>
        <taxon>Ixodidae</taxon>
        <taxon>Ixodinae</taxon>
        <taxon>Ixodes</taxon>
    </lineage>
</organism>
<evidence type="ECO:0000313" key="1">
    <source>
        <dbReference type="EMBL" id="KAG0424474.1"/>
    </source>
</evidence>
<reference evidence="1 2" key="1">
    <citation type="journal article" date="2020" name="Cell">
        <title>Large-Scale Comparative Analyses of Tick Genomes Elucidate Their Genetic Diversity and Vector Capacities.</title>
        <authorList>
            <consortium name="Tick Genome and Microbiome Consortium (TIGMIC)"/>
            <person name="Jia N."/>
            <person name="Wang J."/>
            <person name="Shi W."/>
            <person name="Du L."/>
            <person name="Sun Y."/>
            <person name="Zhan W."/>
            <person name="Jiang J.F."/>
            <person name="Wang Q."/>
            <person name="Zhang B."/>
            <person name="Ji P."/>
            <person name="Bell-Sakyi L."/>
            <person name="Cui X.M."/>
            <person name="Yuan T.T."/>
            <person name="Jiang B.G."/>
            <person name="Yang W.F."/>
            <person name="Lam T.T."/>
            <person name="Chang Q.C."/>
            <person name="Ding S.J."/>
            <person name="Wang X.J."/>
            <person name="Zhu J.G."/>
            <person name="Ruan X.D."/>
            <person name="Zhao L."/>
            <person name="Wei J.T."/>
            <person name="Ye R.Z."/>
            <person name="Que T.C."/>
            <person name="Du C.H."/>
            <person name="Zhou Y.H."/>
            <person name="Cheng J.X."/>
            <person name="Dai P.F."/>
            <person name="Guo W.B."/>
            <person name="Han X.H."/>
            <person name="Huang E.J."/>
            <person name="Li L.F."/>
            <person name="Wei W."/>
            <person name="Gao Y.C."/>
            <person name="Liu J.Z."/>
            <person name="Shao H.Z."/>
            <person name="Wang X."/>
            <person name="Wang C.C."/>
            <person name="Yang T.C."/>
            <person name="Huo Q.B."/>
            <person name="Li W."/>
            <person name="Chen H.Y."/>
            <person name="Chen S.E."/>
            <person name="Zhou L.G."/>
            <person name="Ni X.B."/>
            <person name="Tian J.H."/>
            <person name="Sheng Y."/>
            <person name="Liu T."/>
            <person name="Pan Y.S."/>
            <person name="Xia L.Y."/>
            <person name="Li J."/>
            <person name="Zhao F."/>
            <person name="Cao W.C."/>
        </authorList>
    </citation>
    <scope>NUCLEOTIDE SEQUENCE [LARGE SCALE GENOMIC DNA]</scope>
    <source>
        <strain evidence="1">Iper-2018</strain>
    </source>
</reference>
<gene>
    <name evidence="1" type="ORF">HPB47_028314</name>
</gene>